<dbReference type="AlphaFoldDB" id="A0A8J4X7V5"/>
<evidence type="ECO:0000256" key="1">
    <source>
        <dbReference type="SAM" id="SignalP"/>
    </source>
</evidence>
<feature type="chain" id="PRO_5035272892" evidence="1">
    <location>
        <begin position="19"/>
        <end position="53"/>
    </location>
</feature>
<comment type="caution">
    <text evidence="2">The sequence shown here is derived from an EMBL/GenBank/DDBJ whole genome shotgun (WGS) entry which is preliminary data.</text>
</comment>
<evidence type="ECO:0000313" key="2">
    <source>
        <dbReference type="EMBL" id="KAF5904951.1"/>
    </source>
</evidence>
<dbReference type="EMBL" id="QNUK01000050">
    <property type="protein sequence ID" value="KAF5904951.1"/>
    <property type="molecule type" value="Genomic_DNA"/>
</dbReference>
<feature type="signal peptide" evidence="1">
    <location>
        <begin position="1"/>
        <end position="18"/>
    </location>
</feature>
<dbReference type="OrthoDB" id="8956155at2759"/>
<feature type="non-terminal residue" evidence="2">
    <location>
        <position position="53"/>
    </location>
</feature>
<reference evidence="2" key="1">
    <citation type="submission" date="2020-07" db="EMBL/GenBank/DDBJ databases">
        <title>Clarias magur genome sequencing, assembly and annotation.</title>
        <authorList>
            <person name="Kushwaha B."/>
            <person name="Kumar R."/>
            <person name="Das P."/>
            <person name="Joshi C.G."/>
            <person name="Kumar D."/>
            <person name="Nagpure N.S."/>
            <person name="Pandey M."/>
            <person name="Agarwal S."/>
            <person name="Srivastava S."/>
            <person name="Singh M."/>
            <person name="Sahoo L."/>
            <person name="Jayasankar P."/>
            <person name="Meher P.K."/>
            <person name="Koringa P.G."/>
            <person name="Iquebal M.A."/>
            <person name="Das S.P."/>
            <person name="Bit A."/>
            <person name="Patnaik S."/>
            <person name="Patel N."/>
            <person name="Shah T.M."/>
            <person name="Hinsu A."/>
            <person name="Jena J.K."/>
        </authorList>
    </citation>
    <scope>NUCLEOTIDE SEQUENCE</scope>
    <source>
        <strain evidence="2">CIFAMagur01</strain>
        <tissue evidence="2">Testis</tissue>
    </source>
</reference>
<feature type="non-terminal residue" evidence="2">
    <location>
        <position position="1"/>
    </location>
</feature>
<gene>
    <name evidence="2" type="primary">clcf1</name>
    <name evidence="2" type="ORF">DAT39_005306</name>
</gene>
<accession>A0A8J4X7V5</accession>
<sequence length="53" mass="6137">HQAHLVLLLTAAVGCVQVQDHALMLSNERSTIERTYELTKYLNHQLKEIKDTY</sequence>
<proteinExistence type="predicted"/>
<keyword evidence="3" id="KW-1185">Reference proteome</keyword>
<organism evidence="2 3">
    <name type="scientific">Clarias magur</name>
    <name type="common">Asian catfish</name>
    <name type="synonym">Macropteronotus magur</name>
    <dbReference type="NCBI Taxonomy" id="1594786"/>
    <lineage>
        <taxon>Eukaryota</taxon>
        <taxon>Metazoa</taxon>
        <taxon>Chordata</taxon>
        <taxon>Craniata</taxon>
        <taxon>Vertebrata</taxon>
        <taxon>Euteleostomi</taxon>
        <taxon>Actinopterygii</taxon>
        <taxon>Neopterygii</taxon>
        <taxon>Teleostei</taxon>
        <taxon>Ostariophysi</taxon>
        <taxon>Siluriformes</taxon>
        <taxon>Clariidae</taxon>
        <taxon>Clarias</taxon>
    </lineage>
</organism>
<protein>
    <submittedName>
        <fullName evidence="2">Cardiotrophin-like cytokine factor 1</fullName>
    </submittedName>
</protein>
<keyword evidence="1" id="KW-0732">Signal</keyword>
<evidence type="ECO:0000313" key="3">
    <source>
        <dbReference type="Proteomes" id="UP000727407"/>
    </source>
</evidence>
<name>A0A8J4X7V5_CLAMG</name>
<dbReference type="Proteomes" id="UP000727407">
    <property type="component" value="Unassembled WGS sequence"/>
</dbReference>